<dbReference type="PANTHER" id="PTHR37291">
    <property type="entry name" value="5-METHYLCYTOSINE-SPECIFIC RESTRICTION ENZYME B"/>
    <property type="match status" value="1"/>
</dbReference>
<evidence type="ECO:0000259" key="1">
    <source>
        <dbReference type="SMART" id="SM00382"/>
    </source>
</evidence>
<dbReference type="Gene3D" id="3.40.50.300">
    <property type="entry name" value="P-loop containing nucleotide triphosphate hydrolases"/>
    <property type="match status" value="1"/>
</dbReference>
<dbReference type="SMART" id="SM00382">
    <property type="entry name" value="AAA"/>
    <property type="match status" value="1"/>
</dbReference>
<dbReference type="Proteomes" id="UP000538507">
    <property type="component" value="Unassembled WGS sequence"/>
</dbReference>
<dbReference type="InterPro" id="IPR052934">
    <property type="entry name" value="Methyl-DNA_Rec/Restrict_Enz"/>
</dbReference>
<dbReference type="EMBL" id="JACIGO010000003">
    <property type="protein sequence ID" value="MBB4291440.1"/>
    <property type="molecule type" value="Genomic_DNA"/>
</dbReference>
<dbReference type="EC" id="3.1.21.-" evidence="2"/>
<keyword evidence="2" id="KW-0378">Hydrolase</keyword>
<dbReference type="PANTHER" id="PTHR37291:SF1">
    <property type="entry name" value="TYPE IV METHYL-DIRECTED RESTRICTION ENZYME ECOKMCRB SUBUNIT"/>
    <property type="match status" value="1"/>
</dbReference>
<dbReference type="SUPFAM" id="SSF52540">
    <property type="entry name" value="P-loop containing nucleoside triphosphate hydrolases"/>
    <property type="match status" value="1"/>
</dbReference>
<dbReference type="GO" id="GO:0016887">
    <property type="term" value="F:ATP hydrolysis activity"/>
    <property type="evidence" value="ECO:0007669"/>
    <property type="project" value="InterPro"/>
</dbReference>
<dbReference type="RefSeq" id="WP_183608259.1">
    <property type="nucleotide sequence ID" value="NZ_JACHAZ010000001.1"/>
</dbReference>
<gene>
    <name evidence="2" type="ORF">GGE16_003499</name>
</gene>
<evidence type="ECO:0000313" key="2">
    <source>
        <dbReference type="EMBL" id="MBB4291440.1"/>
    </source>
</evidence>
<dbReference type="InterPro" id="IPR011704">
    <property type="entry name" value="ATPase_dyneun-rel_AAA"/>
</dbReference>
<dbReference type="InterPro" id="IPR003593">
    <property type="entry name" value="AAA+_ATPase"/>
</dbReference>
<comment type="caution">
    <text evidence="2">The sequence shown here is derived from an EMBL/GenBank/DDBJ whole genome shotgun (WGS) entry which is preliminary data.</text>
</comment>
<sequence length="661" mass="73258">MALLRLLTDKTLGIPDVAYENAVRAELETIFPKEKWELTLVVKPYTDENKANLYKTELRKGIKNALTAAGKSEADFRKWLGDVHYVNVAAVPKAILEKSKGNEGWRFSMMGIPAANVAAMGIASHYQGGQDHINLGRASALLHELVRDGLADTGRSALGRAVDPADWDKTGLVVRPITQVLGLTIPSDVDDGKLAIKNVRSTTVKRILASFISVEAIDPKAAEQQLFDRMKEWADQAWMLASEISPFTSVQDFEFMRTLAMTDQIAARQRIRLRKKSATRSIVRIYYGPPGTGKTLTAVREAVRQVDPLFDDVGDASKAFARFNDLTDQVAFITFHQALQYEDAIESIRPVIESPQATVEIDSADIDADEEPSTAEIRSAAVSTSLGFRLHEGVLLRMIRAALEQPNKEFVVVIDEINRGDISRILGPLISSLEPDKRLGAEYPIGIELQYPRAETLESRLFLPANIHFMGTMNSADRNIALVDHALRRRFEFILVPPEPEMLRATSDADPIDLRALLNTLNGRVSHLMGAEYSIGHGYFMACTTNDDVIRVMARKVIPLLAEYFYGNSSLLLLVLSEDPTGDTNIHLVSAPDLAYEKLFNLNRDTAKSLGYRPHEANAALRFDPRFWDDAKSAPAPGDVEYAVRAIQKIYKPTTAGALLT</sequence>
<protein>
    <submittedName>
        <fullName evidence="2">5-methylcytosine-specific restriction protein B</fullName>
        <ecNumber evidence="2">3.1.21.-</ecNumber>
    </submittedName>
</protein>
<organism evidence="2 3">
    <name type="scientific">Rhizobium leguminosarum</name>
    <dbReference type="NCBI Taxonomy" id="384"/>
    <lineage>
        <taxon>Bacteria</taxon>
        <taxon>Pseudomonadati</taxon>
        <taxon>Pseudomonadota</taxon>
        <taxon>Alphaproteobacteria</taxon>
        <taxon>Hyphomicrobiales</taxon>
        <taxon>Rhizobiaceae</taxon>
        <taxon>Rhizobium/Agrobacterium group</taxon>
        <taxon>Rhizobium</taxon>
    </lineage>
</organism>
<dbReference type="InterPro" id="IPR027417">
    <property type="entry name" value="P-loop_NTPase"/>
</dbReference>
<accession>A0AAE2MLQ7</accession>
<dbReference type="GO" id="GO:0005524">
    <property type="term" value="F:ATP binding"/>
    <property type="evidence" value="ECO:0007669"/>
    <property type="project" value="InterPro"/>
</dbReference>
<evidence type="ECO:0000313" key="3">
    <source>
        <dbReference type="Proteomes" id="UP000538507"/>
    </source>
</evidence>
<reference evidence="2 3" key="1">
    <citation type="submission" date="2020-08" db="EMBL/GenBank/DDBJ databases">
        <title>Genomic Encyclopedia of Type Strains, Phase IV (KMG-V): Genome sequencing to study the core and pangenomes of soil and plant-associated prokaryotes.</title>
        <authorList>
            <person name="Whitman W."/>
        </authorList>
    </citation>
    <scope>NUCLEOTIDE SEQUENCE [LARGE SCALE GENOMIC DNA]</scope>
    <source>
        <strain evidence="2 3">SEMIA 415</strain>
    </source>
</reference>
<proteinExistence type="predicted"/>
<feature type="domain" description="AAA+ ATPase" evidence="1">
    <location>
        <begin position="280"/>
        <end position="501"/>
    </location>
</feature>
<name>A0AAE2MLQ7_RHILE</name>
<dbReference type="AlphaFoldDB" id="A0AAE2MLQ7"/>
<dbReference type="Pfam" id="PF07728">
    <property type="entry name" value="AAA_5"/>
    <property type="match status" value="1"/>
</dbReference>